<proteinExistence type="predicted"/>
<accession>A0ABU6P544</accession>
<dbReference type="EMBL" id="JARTFS010000018">
    <property type="protein sequence ID" value="MED4403674.1"/>
    <property type="molecule type" value="Genomic_DNA"/>
</dbReference>
<organism evidence="1 2">
    <name type="scientific">Metabacillus fastidiosus</name>
    <dbReference type="NCBI Taxonomy" id="1458"/>
    <lineage>
        <taxon>Bacteria</taxon>
        <taxon>Bacillati</taxon>
        <taxon>Bacillota</taxon>
        <taxon>Bacilli</taxon>
        <taxon>Bacillales</taxon>
        <taxon>Bacillaceae</taxon>
        <taxon>Metabacillus</taxon>
    </lineage>
</organism>
<dbReference type="RefSeq" id="WP_066225750.1">
    <property type="nucleotide sequence ID" value="NZ_JARTFQ010000006.1"/>
</dbReference>
<evidence type="ECO:0000313" key="1">
    <source>
        <dbReference type="EMBL" id="MED4403674.1"/>
    </source>
</evidence>
<name>A0ABU6P544_9BACI</name>
<sequence>MVTIPRQSDVIFLYWKKNPLQPNSPKRIFKFTIIGEVRPCTHQIFNGAKLKPVLKCLLNNGFKIQFEQSTGVNGYIVLERN</sequence>
<protein>
    <submittedName>
        <fullName evidence="1">Uncharacterized protein</fullName>
    </submittedName>
</protein>
<evidence type="ECO:0000313" key="2">
    <source>
        <dbReference type="Proteomes" id="UP001342826"/>
    </source>
</evidence>
<dbReference type="Proteomes" id="UP001342826">
    <property type="component" value="Unassembled WGS sequence"/>
</dbReference>
<keyword evidence="2" id="KW-1185">Reference proteome</keyword>
<comment type="caution">
    <text evidence="1">The sequence shown here is derived from an EMBL/GenBank/DDBJ whole genome shotgun (WGS) entry which is preliminary data.</text>
</comment>
<gene>
    <name evidence="1" type="ORF">P9271_20400</name>
</gene>
<reference evidence="1 2" key="1">
    <citation type="submission" date="2023-03" db="EMBL/GenBank/DDBJ databases">
        <title>Bacillus Genome Sequencing.</title>
        <authorList>
            <person name="Dunlap C."/>
        </authorList>
    </citation>
    <scope>NUCLEOTIDE SEQUENCE [LARGE SCALE GENOMIC DNA]</scope>
    <source>
        <strain evidence="1 2">NRS-1717</strain>
    </source>
</reference>
<dbReference type="GeneID" id="301139812"/>